<dbReference type="EMBL" id="CAJHUC010000792">
    <property type="protein sequence ID" value="CAD7698238.1"/>
    <property type="molecule type" value="Genomic_DNA"/>
</dbReference>
<feature type="binding site" evidence="5">
    <location>
        <position position="754"/>
    </location>
    <ligand>
        <name>Zn(2+)</name>
        <dbReference type="ChEBI" id="CHEBI:29105"/>
        <label>1</label>
    </ligand>
</feature>
<feature type="binding site" evidence="4">
    <location>
        <begin position="580"/>
        <end position="584"/>
    </location>
    <ligand>
        <name>AMP</name>
        <dbReference type="ChEBI" id="CHEBI:456215"/>
    </ligand>
</feature>
<name>A0A8S1IWF8_9CHLO</name>
<keyword evidence="8" id="KW-1133">Transmembrane helix</keyword>
<dbReference type="InterPro" id="IPR023088">
    <property type="entry name" value="PDEase"/>
</dbReference>
<dbReference type="PROSITE" id="PS00126">
    <property type="entry name" value="PDEASE_I_1"/>
    <property type="match status" value="1"/>
</dbReference>
<feature type="active site" description="Proton donor" evidence="3">
    <location>
        <position position="580"/>
    </location>
</feature>
<evidence type="ECO:0000256" key="2">
    <source>
        <dbReference type="ARBA" id="ARBA00022801"/>
    </source>
</evidence>
<dbReference type="SUPFAM" id="SSF109604">
    <property type="entry name" value="HD-domain/PDEase-like"/>
    <property type="match status" value="1"/>
</dbReference>
<organism evidence="10 11">
    <name type="scientific">Ostreobium quekettii</name>
    <dbReference type="NCBI Taxonomy" id="121088"/>
    <lineage>
        <taxon>Eukaryota</taxon>
        <taxon>Viridiplantae</taxon>
        <taxon>Chlorophyta</taxon>
        <taxon>core chlorophytes</taxon>
        <taxon>Ulvophyceae</taxon>
        <taxon>TCBD clade</taxon>
        <taxon>Bryopsidales</taxon>
        <taxon>Ostreobineae</taxon>
        <taxon>Ostreobiaceae</taxon>
        <taxon>Ostreobium</taxon>
    </lineage>
</organism>
<dbReference type="AlphaFoldDB" id="A0A8S1IWF8"/>
<dbReference type="GO" id="GO:0007165">
    <property type="term" value="P:signal transduction"/>
    <property type="evidence" value="ECO:0007669"/>
    <property type="project" value="InterPro"/>
</dbReference>
<dbReference type="PROSITE" id="PS51845">
    <property type="entry name" value="PDEASE_I_2"/>
    <property type="match status" value="1"/>
</dbReference>
<dbReference type="SMART" id="SM00471">
    <property type="entry name" value="HDc"/>
    <property type="match status" value="1"/>
</dbReference>
<keyword evidence="1 5" id="KW-0479">Metal-binding</keyword>
<reference evidence="10" key="1">
    <citation type="submission" date="2020-12" db="EMBL/GenBank/DDBJ databases">
        <authorList>
            <person name="Iha C."/>
        </authorList>
    </citation>
    <scope>NUCLEOTIDE SEQUENCE</scope>
</reference>
<evidence type="ECO:0000313" key="10">
    <source>
        <dbReference type="EMBL" id="CAD7698238.1"/>
    </source>
</evidence>
<comment type="cofactor">
    <cofactor evidence="6">
        <name>a divalent metal cation</name>
        <dbReference type="ChEBI" id="CHEBI:60240"/>
    </cofactor>
    <text evidence="6">Binds 2 divalent metal cations per subunit. Site 1 may preferentially bind zinc ions, while site 2 has a preference for magnesium and/or manganese ions.</text>
</comment>
<dbReference type="InterPro" id="IPR003607">
    <property type="entry name" value="HD/PDEase_dom"/>
</dbReference>
<feature type="transmembrane region" description="Helical" evidence="8">
    <location>
        <begin position="224"/>
        <end position="242"/>
    </location>
</feature>
<evidence type="ECO:0000256" key="4">
    <source>
        <dbReference type="PIRSR" id="PIRSR623088-2"/>
    </source>
</evidence>
<dbReference type="EC" id="3.1.4.-" evidence="6"/>
<evidence type="ECO:0000256" key="3">
    <source>
        <dbReference type="PIRSR" id="PIRSR623088-1"/>
    </source>
</evidence>
<dbReference type="PRINTS" id="PR00387">
    <property type="entry name" value="PDIESTERASE1"/>
</dbReference>
<feature type="binding site" evidence="4">
    <location>
        <position position="754"/>
    </location>
    <ligand>
        <name>AMP</name>
        <dbReference type="ChEBI" id="CHEBI:456215"/>
    </ligand>
</feature>
<feature type="transmembrane region" description="Helical" evidence="8">
    <location>
        <begin position="104"/>
        <end position="121"/>
    </location>
</feature>
<comment type="caution">
    <text evidence="10">The sequence shown here is derived from an EMBL/GenBank/DDBJ whole genome shotgun (WGS) entry which is preliminary data.</text>
</comment>
<dbReference type="PANTHER" id="PTHR11347">
    <property type="entry name" value="CYCLIC NUCLEOTIDE PHOSPHODIESTERASE"/>
    <property type="match status" value="1"/>
</dbReference>
<evidence type="ECO:0000256" key="5">
    <source>
        <dbReference type="PIRSR" id="PIRSR623088-3"/>
    </source>
</evidence>
<feature type="binding site" evidence="5">
    <location>
        <position position="584"/>
    </location>
    <ligand>
        <name>Zn(2+)</name>
        <dbReference type="ChEBI" id="CHEBI:29105"/>
        <label>1</label>
    </ligand>
</feature>
<feature type="binding site" evidence="5">
    <location>
        <position position="621"/>
    </location>
    <ligand>
        <name>Zn(2+)</name>
        <dbReference type="ChEBI" id="CHEBI:29105"/>
        <label>1</label>
    </ligand>
</feature>
<evidence type="ECO:0000259" key="9">
    <source>
        <dbReference type="PROSITE" id="PS51845"/>
    </source>
</evidence>
<accession>A0A8S1IWF8</accession>
<dbReference type="OrthoDB" id="68317at2759"/>
<sequence>MGDLRRKESVADAKQGLLGGAVSLAVSQEVGGSPASSGRWSRLGSLLASVGLNEKRKVKLRKIMDSTAMQTSMLVLLVYVLFVTDIAALAAAPHSTVSPIDASLLASVVLFGLEMVANAWVQQKRDAFYLTLELIGTLSILLEVSWVSAGLIPSNDYKTANVSRTAIITSRAGRVTRLVRLVRFVRALKIFMMIRRYFARKVESDTTEKSMAPSSIGSHLADKISTLVAFLVMVTMMVVMLLQTNEVDRAPQAYIETLQMRAGESKEELSPLVETLRTFIRQGDAEMEVKILKVEDKLWDFTPEVGSFNGREKDRLVLSGDGSPVVTMELDLSKQNKQEALYDMLLGICVILELCIFVAVLHRNTTRILVAPLERIFNTIQKNASQIMSALETENEDADATEISTIEAAINKMSKLVAHVTASGTQGQHVVKDYLQDVHTTDDTKAWLHEMAGGSAHGNATEPNRGRKSTVGAGWLDKVTQKHMEKAMSLSGDRQKAPKLLVDMADVDLDRLNSWDFDVYDYTTEELMTSICVMFEQLELAEFKEEASKRDDESKPLVTMDILYQFIDKVRERYNDVPYHNFFHCVDVTHATYRFIMLTIHKTHMTRVERFALVVAALCHDLDHPGLNNAFLVNSRSELARLYNDNSVLENRHVSCLYTLVAEHPEADVFQLLDEATWKEVRKIAIGAILHTDMQHHFAMVSKVDVFYELHASAINVYGRADSVEGDYEVFQSGLFKTTEDRLFMISMLLHCADISNAVKPLKISERWATNVLNEFFAQGDLEQERGLPISPMCNRDTTSRPQSQINFIEFIVAPLYFQVVRIFPELRLSMINLRDNRRYWDEQHLKSINESTEMSSSEREEEKKKAQQRFSAFVQKYKEAFDDQRWSAVRSSVRSGILGQRTPNSTPPKPPEPG</sequence>
<keyword evidence="8" id="KW-0472">Membrane</keyword>
<dbReference type="GO" id="GO:0046872">
    <property type="term" value="F:metal ion binding"/>
    <property type="evidence" value="ECO:0007669"/>
    <property type="project" value="UniProtKB-KW"/>
</dbReference>
<feature type="binding site" evidence="4">
    <location>
        <position position="805"/>
    </location>
    <ligand>
        <name>AMP</name>
        <dbReference type="ChEBI" id="CHEBI:456215"/>
    </ligand>
</feature>
<proteinExistence type="inferred from homology"/>
<dbReference type="Pfam" id="PF00233">
    <property type="entry name" value="PDEase_I"/>
    <property type="match status" value="1"/>
</dbReference>
<feature type="compositionally biased region" description="Pro residues" evidence="7">
    <location>
        <begin position="906"/>
        <end position="915"/>
    </location>
</feature>
<evidence type="ECO:0000313" key="11">
    <source>
        <dbReference type="Proteomes" id="UP000708148"/>
    </source>
</evidence>
<evidence type="ECO:0000256" key="8">
    <source>
        <dbReference type="SAM" id="Phobius"/>
    </source>
</evidence>
<feature type="transmembrane region" description="Helical" evidence="8">
    <location>
        <begin position="340"/>
        <end position="361"/>
    </location>
</feature>
<dbReference type="InterPro" id="IPR023174">
    <property type="entry name" value="PDEase_CS"/>
</dbReference>
<feature type="transmembrane region" description="Helical" evidence="8">
    <location>
        <begin position="128"/>
        <end position="149"/>
    </location>
</feature>
<gene>
    <name evidence="10" type="ORF">OSTQU699_LOCUS3599</name>
</gene>
<feature type="domain" description="PDEase" evidence="9">
    <location>
        <begin position="490"/>
        <end position="848"/>
    </location>
</feature>
<comment type="similarity">
    <text evidence="6">Belongs to the cyclic nucleotide phosphodiesterase family.</text>
</comment>
<evidence type="ECO:0000256" key="7">
    <source>
        <dbReference type="SAM" id="MobiDB-lite"/>
    </source>
</evidence>
<dbReference type="InterPro" id="IPR002073">
    <property type="entry name" value="PDEase_catalytic_dom"/>
</dbReference>
<dbReference type="InterPro" id="IPR036971">
    <property type="entry name" value="PDEase_catalytic_dom_sf"/>
</dbReference>
<evidence type="ECO:0000256" key="1">
    <source>
        <dbReference type="ARBA" id="ARBA00022723"/>
    </source>
</evidence>
<feature type="binding site" evidence="5">
    <location>
        <position position="621"/>
    </location>
    <ligand>
        <name>Zn(2+)</name>
        <dbReference type="ChEBI" id="CHEBI:29105"/>
        <label>2</label>
    </ligand>
</feature>
<keyword evidence="11" id="KW-1185">Reference proteome</keyword>
<evidence type="ECO:0000256" key="6">
    <source>
        <dbReference type="RuleBase" id="RU363067"/>
    </source>
</evidence>
<dbReference type="CDD" id="cd00077">
    <property type="entry name" value="HDc"/>
    <property type="match status" value="1"/>
</dbReference>
<feature type="binding site" evidence="5">
    <location>
        <position position="620"/>
    </location>
    <ligand>
        <name>Zn(2+)</name>
        <dbReference type="ChEBI" id="CHEBI:29105"/>
        <label>1</label>
    </ligand>
</feature>
<feature type="binding site" evidence="4">
    <location>
        <position position="621"/>
    </location>
    <ligand>
        <name>AMP</name>
        <dbReference type="ChEBI" id="CHEBI:456215"/>
    </ligand>
</feature>
<dbReference type="Gene3D" id="1.10.1300.10">
    <property type="entry name" value="3'5'-cyclic nucleotide phosphodiesterase, catalytic domain"/>
    <property type="match status" value="1"/>
</dbReference>
<dbReference type="GO" id="GO:0004114">
    <property type="term" value="F:3',5'-cyclic-nucleotide phosphodiesterase activity"/>
    <property type="evidence" value="ECO:0007669"/>
    <property type="project" value="InterPro"/>
</dbReference>
<keyword evidence="8" id="KW-0812">Transmembrane</keyword>
<feature type="region of interest" description="Disordered" evidence="7">
    <location>
        <begin position="893"/>
        <end position="915"/>
    </location>
</feature>
<keyword evidence="2 6" id="KW-0378">Hydrolase</keyword>
<dbReference type="Proteomes" id="UP000708148">
    <property type="component" value="Unassembled WGS sequence"/>
</dbReference>
<feature type="transmembrane region" description="Helical" evidence="8">
    <location>
        <begin position="71"/>
        <end position="92"/>
    </location>
</feature>
<protein>
    <recommendedName>
        <fullName evidence="6">Phosphodiesterase</fullName>
        <ecNumber evidence="6">3.1.4.-</ecNumber>
    </recommendedName>
</protein>